<evidence type="ECO:0000313" key="4">
    <source>
        <dbReference type="EMBL" id="KAF2231055.1"/>
    </source>
</evidence>
<dbReference type="OrthoDB" id="26278at2759"/>
<evidence type="ECO:0000256" key="1">
    <source>
        <dbReference type="ARBA" id="ARBA00038178"/>
    </source>
</evidence>
<feature type="compositionally biased region" description="Acidic residues" evidence="2">
    <location>
        <begin position="660"/>
        <end position="675"/>
    </location>
</feature>
<evidence type="ECO:0000259" key="3">
    <source>
        <dbReference type="PROSITE" id="PS50211"/>
    </source>
</evidence>
<organism evidence="4 5">
    <name type="scientific">Viridothelium virens</name>
    <name type="common">Speckled blister lichen</name>
    <name type="synonym">Trypethelium virens</name>
    <dbReference type="NCBI Taxonomy" id="1048519"/>
    <lineage>
        <taxon>Eukaryota</taxon>
        <taxon>Fungi</taxon>
        <taxon>Dikarya</taxon>
        <taxon>Ascomycota</taxon>
        <taxon>Pezizomycotina</taxon>
        <taxon>Dothideomycetes</taxon>
        <taxon>Dothideomycetes incertae sedis</taxon>
        <taxon>Trypetheliales</taxon>
        <taxon>Trypetheliaceae</taxon>
        <taxon>Viridothelium</taxon>
    </lineage>
</organism>
<dbReference type="AlphaFoldDB" id="A0A6A6GZ55"/>
<feature type="region of interest" description="Disordered" evidence="2">
    <location>
        <begin position="591"/>
        <end position="698"/>
    </location>
</feature>
<sequence length="698" mass="78029">MITNASEMASCAPFTPIICIVDFHHARGPEVEAWFGVPNGTDPAVDNDWPLLPFMALADGAHTSTEDFSYFTLRYAGSEDDGSSGAGPRPATSLFGISCTRQIDSSELIERPKEVTRSTVQKAVVVIADSPEGFGMVRERLSVVTKAWFSQRDFTDQDILQRFQESLATTLAHADDERDRYLGISLRELIHEYKHLTLVFFKCCLLQPKMLFFGSHCERVCMMQFALISLIPGLIRNLQDCADPQFNSYEETLVMPTSLRTSERSSLLTYMGLPLQIFSKGSLFGPYTPLQQLDMLADHGTKSYMVGSTNSLLLQQKDRYSDILINLDEQTTNISSTSLRAALTLTTPDRRWIDFLTQAVNDTWDDADPTRPKQMGYAGSEEFIRLQFEEYLLALLSSVKYRQFVEKHRDDSKALLSEVEGDPVSEFGNDWIDAWLQTENYRLFNKYTDSHLFDIVEPRHPCAGGLTIEDVQRRLAQQVAELHLDERWQTGREALSRNFAEGSKKVSSAFNNLWADIEVMREAQRKRNEEQKLAAATTNTTSPPPSSGLSSSSKPARGPDWSQAQASVQAASVRAGAYLSSWGSWASEKRKAGWGKSSSGQKQGASMPSDRPSTTTVAELAKEERRAAVKVEQAQASVDDGKKEFSVPESYKSLKVTDENSGDEEDVDSEDDDPPPEPLKQTQEEATVAEEKRAWGDR</sequence>
<evidence type="ECO:0000313" key="5">
    <source>
        <dbReference type="Proteomes" id="UP000800092"/>
    </source>
</evidence>
<dbReference type="PROSITE" id="PS50211">
    <property type="entry name" value="DENN"/>
    <property type="match status" value="1"/>
</dbReference>
<feature type="compositionally biased region" description="Basic and acidic residues" evidence="2">
    <location>
        <begin position="620"/>
        <end position="629"/>
    </location>
</feature>
<dbReference type="Pfam" id="PF09794">
    <property type="entry name" value="Avl9"/>
    <property type="match status" value="1"/>
</dbReference>
<reference evidence="4" key="1">
    <citation type="journal article" date="2020" name="Stud. Mycol.">
        <title>101 Dothideomycetes genomes: a test case for predicting lifestyles and emergence of pathogens.</title>
        <authorList>
            <person name="Haridas S."/>
            <person name="Albert R."/>
            <person name="Binder M."/>
            <person name="Bloem J."/>
            <person name="Labutti K."/>
            <person name="Salamov A."/>
            <person name="Andreopoulos B."/>
            <person name="Baker S."/>
            <person name="Barry K."/>
            <person name="Bills G."/>
            <person name="Bluhm B."/>
            <person name="Cannon C."/>
            <person name="Castanera R."/>
            <person name="Culley D."/>
            <person name="Daum C."/>
            <person name="Ezra D."/>
            <person name="Gonzalez J."/>
            <person name="Henrissat B."/>
            <person name="Kuo A."/>
            <person name="Liang C."/>
            <person name="Lipzen A."/>
            <person name="Lutzoni F."/>
            <person name="Magnuson J."/>
            <person name="Mondo S."/>
            <person name="Nolan M."/>
            <person name="Ohm R."/>
            <person name="Pangilinan J."/>
            <person name="Park H.-J."/>
            <person name="Ramirez L."/>
            <person name="Alfaro M."/>
            <person name="Sun H."/>
            <person name="Tritt A."/>
            <person name="Yoshinaga Y."/>
            <person name="Zwiers L.-H."/>
            <person name="Turgeon B."/>
            <person name="Goodwin S."/>
            <person name="Spatafora J."/>
            <person name="Crous P."/>
            <person name="Grigoriev I."/>
        </authorList>
    </citation>
    <scope>NUCLEOTIDE SEQUENCE</scope>
    <source>
        <strain evidence="4">Tuck. ex Michener</strain>
    </source>
</reference>
<comment type="similarity">
    <text evidence="1">Belongs to the AVL9 family.</text>
</comment>
<dbReference type="EMBL" id="ML991832">
    <property type="protein sequence ID" value="KAF2231055.1"/>
    <property type="molecule type" value="Genomic_DNA"/>
</dbReference>
<dbReference type="InterPro" id="IPR018307">
    <property type="entry name" value="ABL9/DENND6_dom"/>
</dbReference>
<feature type="domain" description="UDENN" evidence="3">
    <location>
        <begin position="16"/>
        <end position="462"/>
    </location>
</feature>
<accession>A0A6A6GZ55</accession>
<gene>
    <name evidence="4" type="ORF">EV356DRAFT_452706</name>
</gene>
<dbReference type="GO" id="GO:0005737">
    <property type="term" value="C:cytoplasm"/>
    <property type="evidence" value="ECO:0007669"/>
    <property type="project" value="TreeGrafter"/>
</dbReference>
<dbReference type="PANTHER" id="PTHR31017">
    <property type="entry name" value="LATE SECRETORY PATHWAY PROTEIN AVL9-RELATED"/>
    <property type="match status" value="1"/>
</dbReference>
<name>A0A6A6GZ55_VIRVR</name>
<feature type="compositionally biased region" description="Low complexity" evidence="2">
    <location>
        <begin position="534"/>
        <end position="568"/>
    </location>
</feature>
<feature type="compositionally biased region" description="Basic and acidic residues" evidence="2">
    <location>
        <begin position="689"/>
        <end position="698"/>
    </location>
</feature>
<dbReference type="PANTHER" id="PTHR31017:SF1">
    <property type="entry name" value="LATE SECRETORY PATHWAY PROTEIN AVL9 HOMOLOG"/>
    <property type="match status" value="1"/>
</dbReference>
<dbReference type="InterPro" id="IPR051731">
    <property type="entry name" value="DENND11/AVL9_GEFs"/>
</dbReference>
<evidence type="ECO:0000256" key="2">
    <source>
        <dbReference type="SAM" id="MobiDB-lite"/>
    </source>
</evidence>
<protein>
    <recommendedName>
        <fullName evidence="3">UDENN domain-containing protein</fullName>
    </recommendedName>
</protein>
<feature type="compositionally biased region" description="Low complexity" evidence="2">
    <location>
        <begin position="594"/>
        <end position="606"/>
    </location>
</feature>
<keyword evidence="5" id="KW-1185">Reference proteome</keyword>
<dbReference type="Proteomes" id="UP000800092">
    <property type="component" value="Unassembled WGS sequence"/>
</dbReference>
<dbReference type="InterPro" id="IPR037516">
    <property type="entry name" value="Tripartite_DENN"/>
</dbReference>
<proteinExistence type="inferred from homology"/>
<feature type="region of interest" description="Disordered" evidence="2">
    <location>
        <begin position="525"/>
        <end position="568"/>
    </location>
</feature>